<evidence type="ECO:0000313" key="5">
    <source>
        <dbReference type="EMBL" id="CAD5214685.1"/>
    </source>
</evidence>
<dbReference type="Pfam" id="PF01060">
    <property type="entry name" value="TTR-52"/>
    <property type="match status" value="1"/>
</dbReference>
<dbReference type="Proteomes" id="UP000095284">
    <property type="component" value="Unplaced"/>
</dbReference>
<dbReference type="WBParaSite" id="BXY_0503300.1">
    <property type="protein sequence ID" value="BXY_0503300.1"/>
    <property type="gene ID" value="BXY_0503300"/>
</dbReference>
<name>A0A1I7RWC0_BURXY</name>
<evidence type="ECO:0000256" key="2">
    <source>
        <dbReference type="ARBA" id="ARBA00010112"/>
    </source>
</evidence>
<sequence length="109" mass="12204">MNFVNTTSAYIQRVAASGKLICRGQPAGSVKIKLYDGDDYSLENQIGATATYGSTGNFTVDGAENSDVPMNPKINVYHNCFFWKPPCTQRFTYHSYSDVLYNGWRQESL</sequence>
<keyword evidence="7" id="KW-1185">Reference proteome</keyword>
<dbReference type="PANTHER" id="PTHR21700">
    <property type="entry name" value="TRANSTHYRETIN-LIKE FAMILY PROTEIN-RELATED"/>
    <property type="match status" value="1"/>
</dbReference>
<protein>
    <submittedName>
        <fullName evidence="5">(pine wood nematode) hypothetical protein</fullName>
    </submittedName>
</protein>
<accession>A0A1I7RWC0</accession>
<dbReference type="AlphaFoldDB" id="A0A1I7RWC0"/>
<dbReference type="Proteomes" id="UP000659654">
    <property type="component" value="Unassembled WGS sequence"/>
</dbReference>
<evidence type="ECO:0000313" key="7">
    <source>
        <dbReference type="Proteomes" id="UP000659654"/>
    </source>
</evidence>
<dbReference type="SMR" id="A0A1I7RWC0"/>
<proteinExistence type="inferred from homology"/>
<reference evidence="8" key="1">
    <citation type="submission" date="2016-11" db="UniProtKB">
        <authorList>
            <consortium name="WormBaseParasite"/>
        </authorList>
    </citation>
    <scope>IDENTIFICATION</scope>
</reference>
<dbReference type="Proteomes" id="UP000582659">
    <property type="component" value="Unassembled WGS sequence"/>
</dbReference>
<dbReference type="GO" id="GO:0009986">
    <property type="term" value="C:cell surface"/>
    <property type="evidence" value="ECO:0007669"/>
    <property type="project" value="InterPro"/>
</dbReference>
<dbReference type="EMBL" id="CAJFDI010000002">
    <property type="protein sequence ID" value="CAD5214685.1"/>
    <property type="molecule type" value="Genomic_DNA"/>
</dbReference>
<dbReference type="InterPro" id="IPR001534">
    <property type="entry name" value="Transthyretin-like"/>
</dbReference>
<comment type="subcellular location">
    <subcellularLocation>
        <location evidence="1">Secreted</location>
    </subcellularLocation>
</comment>
<organism evidence="6 8">
    <name type="scientific">Bursaphelenchus xylophilus</name>
    <name type="common">Pinewood nematode worm</name>
    <name type="synonym">Aphelenchoides xylophilus</name>
    <dbReference type="NCBI Taxonomy" id="6326"/>
    <lineage>
        <taxon>Eukaryota</taxon>
        <taxon>Metazoa</taxon>
        <taxon>Ecdysozoa</taxon>
        <taxon>Nematoda</taxon>
        <taxon>Chromadorea</taxon>
        <taxon>Rhabditida</taxon>
        <taxon>Tylenchina</taxon>
        <taxon>Tylenchomorpha</taxon>
        <taxon>Aphelenchoidea</taxon>
        <taxon>Aphelenchoididae</taxon>
        <taxon>Bursaphelenchus</taxon>
    </lineage>
</organism>
<keyword evidence="4" id="KW-0732">Signal</keyword>
<gene>
    <name evidence="5" type="ORF">BXYJ_LOCUS3653</name>
</gene>
<comment type="similarity">
    <text evidence="2">Belongs to the nematode transthyretin-like family.</text>
</comment>
<dbReference type="GO" id="GO:0005576">
    <property type="term" value="C:extracellular region"/>
    <property type="evidence" value="ECO:0007669"/>
    <property type="project" value="UniProtKB-SubCell"/>
</dbReference>
<evidence type="ECO:0000256" key="4">
    <source>
        <dbReference type="ARBA" id="ARBA00022729"/>
    </source>
</evidence>
<keyword evidence="3" id="KW-0964">Secreted</keyword>
<evidence type="ECO:0000313" key="8">
    <source>
        <dbReference type="WBParaSite" id="BXY_0503300.1"/>
    </source>
</evidence>
<dbReference type="InterPro" id="IPR038479">
    <property type="entry name" value="Transthyretin-like_sf"/>
</dbReference>
<evidence type="ECO:0000256" key="3">
    <source>
        <dbReference type="ARBA" id="ARBA00022525"/>
    </source>
</evidence>
<dbReference type="OrthoDB" id="5826894at2759"/>
<evidence type="ECO:0000256" key="1">
    <source>
        <dbReference type="ARBA" id="ARBA00004613"/>
    </source>
</evidence>
<dbReference type="Gene3D" id="2.60.40.3330">
    <property type="match status" value="1"/>
</dbReference>
<reference evidence="5" key="2">
    <citation type="submission" date="2020-09" db="EMBL/GenBank/DDBJ databases">
        <authorList>
            <person name="Kikuchi T."/>
        </authorList>
    </citation>
    <scope>NUCLEOTIDE SEQUENCE</scope>
    <source>
        <strain evidence="5">Ka4C1</strain>
    </source>
</reference>
<evidence type="ECO:0000313" key="6">
    <source>
        <dbReference type="Proteomes" id="UP000095284"/>
    </source>
</evidence>
<dbReference type="EMBL" id="CAJFCV020000002">
    <property type="protein sequence ID" value="CAG9095433.1"/>
    <property type="molecule type" value="Genomic_DNA"/>
</dbReference>